<gene>
    <name evidence="5" type="ordered locus">Psed_1412</name>
</gene>
<feature type="domain" description="Solute-binding protein family 5" evidence="4">
    <location>
        <begin position="107"/>
        <end position="452"/>
    </location>
</feature>
<dbReference type="eggNOG" id="COG0747">
    <property type="taxonomic scope" value="Bacteria"/>
</dbReference>
<dbReference type="InterPro" id="IPR030678">
    <property type="entry name" value="Peptide/Ni-bd"/>
</dbReference>
<dbReference type="Gene3D" id="3.10.105.10">
    <property type="entry name" value="Dipeptide-binding Protein, Domain 3"/>
    <property type="match status" value="1"/>
</dbReference>
<keyword evidence="6" id="KW-1185">Reference proteome</keyword>
<dbReference type="EMBL" id="CP002593">
    <property type="protein sequence ID" value="AEA23651.1"/>
    <property type="molecule type" value="Genomic_DNA"/>
</dbReference>
<dbReference type="InterPro" id="IPR000914">
    <property type="entry name" value="SBP_5_dom"/>
</dbReference>
<dbReference type="GO" id="GO:0043190">
    <property type="term" value="C:ATP-binding cassette (ABC) transporter complex"/>
    <property type="evidence" value="ECO:0007669"/>
    <property type="project" value="InterPro"/>
</dbReference>
<dbReference type="InterPro" id="IPR039424">
    <property type="entry name" value="SBP_5"/>
</dbReference>
<dbReference type="GO" id="GO:1904680">
    <property type="term" value="F:peptide transmembrane transporter activity"/>
    <property type="evidence" value="ECO:0007669"/>
    <property type="project" value="TreeGrafter"/>
</dbReference>
<organism evidence="5 6">
    <name type="scientific">Pseudonocardia dioxanivorans (strain ATCC 55486 / DSM 44775 / JCM 13855 / CB1190)</name>
    <dbReference type="NCBI Taxonomy" id="675635"/>
    <lineage>
        <taxon>Bacteria</taxon>
        <taxon>Bacillati</taxon>
        <taxon>Actinomycetota</taxon>
        <taxon>Actinomycetes</taxon>
        <taxon>Pseudonocardiales</taxon>
        <taxon>Pseudonocardiaceae</taxon>
        <taxon>Pseudonocardia</taxon>
    </lineage>
</organism>
<dbReference type="STRING" id="675635.Psed_1412"/>
<dbReference type="OrthoDB" id="5167407at2"/>
<dbReference type="Proteomes" id="UP000007809">
    <property type="component" value="Chromosome"/>
</dbReference>
<dbReference type="Gene3D" id="3.90.76.10">
    <property type="entry name" value="Dipeptide-binding Protein, Domain 1"/>
    <property type="match status" value="1"/>
</dbReference>
<dbReference type="PIRSF" id="PIRSF002741">
    <property type="entry name" value="MppA"/>
    <property type="match status" value="1"/>
</dbReference>
<evidence type="ECO:0000256" key="2">
    <source>
        <dbReference type="ARBA" id="ARBA00022448"/>
    </source>
</evidence>
<name>F4CP92_PSEUX</name>
<dbReference type="RefSeq" id="WP_013673586.1">
    <property type="nucleotide sequence ID" value="NC_015312.1"/>
</dbReference>
<evidence type="ECO:0000259" key="4">
    <source>
        <dbReference type="Pfam" id="PF00496"/>
    </source>
</evidence>
<reference evidence="5 6" key="1">
    <citation type="journal article" date="2011" name="J. Bacteriol.">
        <title>Genome sequence of the 1,4-dioxane-degrading Pseudonocardia dioxanivorans strain CB1190.</title>
        <authorList>
            <person name="Sales C.M."/>
            <person name="Mahendra S."/>
            <person name="Grostern A."/>
            <person name="Parales R.E."/>
            <person name="Goodwin L.A."/>
            <person name="Woyke T."/>
            <person name="Nolan M."/>
            <person name="Lapidus A."/>
            <person name="Chertkov O."/>
            <person name="Ovchinnikova G."/>
            <person name="Sczyrba A."/>
            <person name="Alvarez-Cohen L."/>
        </authorList>
    </citation>
    <scope>NUCLEOTIDE SEQUENCE [LARGE SCALE GENOMIC DNA]</scope>
    <source>
        <strain evidence="6">ATCC 55486 / DSM 44775 / JCM 13855 / CB1190</strain>
    </source>
</reference>
<dbReference type="KEGG" id="pdx:Psed_1412"/>
<dbReference type="GO" id="GO:0015833">
    <property type="term" value="P:peptide transport"/>
    <property type="evidence" value="ECO:0007669"/>
    <property type="project" value="TreeGrafter"/>
</dbReference>
<dbReference type="SUPFAM" id="SSF53850">
    <property type="entry name" value="Periplasmic binding protein-like II"/>
    <property type="match status" value="1"/>
</dbReference>
<comment type="similarity">
    <text evidence="1">Belongs to the bacterial solute-binding protein 5 family.</text>
</comment>
<sequence length="545" mass="58723">MQQRTGLRTAGRRRARRAGVVAAVAAVLLVVTGCGSAGGGSAGGSGPIKAIDPYGGNLAEEGTPKHGGTLILGADREAVTFDPTVQNTNMAQNAVFDSLLKLSPDGKIEPFIARSMTTSDGGTTWTMTLTPGVTFSDGTAFDANAVVVNTQRHIDKATSPAHQYAAMIASMTAVDPLTVRFTLRSPLASFPIVFAQSGFSGTLGMIISPAALQKYGKDIGTHPVGAGPFTLTSWVRDSKMTLARNPHYWQQGMPYLDGLEFRPLPDTDTRTASTQNGDIDLAFAAYNQEIVRGLDNPQLQVYYGPGNSGEYLFFNFTKAPFDDRGMREAVIRAMDMKALSASQYNNRLTTANSLFDTSSPFHTQGASGEWPAYDPGRAKQLVDAYRAEGGNPDFTFKTTTSRQPFAEFVQAQMAAIGITVTVQTYDLAQYSSAVVQSGDFQLSTTVAPLDNPFPGVQRIVGTGGSGNFGRYSNPDVDTWLADAAVTGDDAQRTKDYQQVEDQVNKDLAVVWISRAYLATITKKDVKGIDRYLSRDMFYATTWLDR</sequence>
<evidence type="ECO:0000256" key="3">
    <source>
        <dbReference type="ARBA" id="ARBA00022729"/>
    </source>
</evidence>
<proteinExistence type="inferred from homology"/>
<evidence type="ECO:0000313" key="6">
    <source>
        <dbReference type="Proteomes" id="UP000007809"/>
    </source>
</evidence>
<keyword evidence="3" id="KW-0732">Signal</keyword>
<dbReference type="Pfam" id="PF00496">
    <property type="entry name" value="SBP_bac_5"/>
    <property type="match status" value="1"/>
</dbReference>
<protein>
    <submittedName>
        <fullName evidence="5">ABC-type transporter, periplasmic subunit</fullName>
    </submittedName>
</protein>
<evidence type="ECO:0000256" key="1">
    <source>
        <dbReference type="ARBA" id="ARBA00005695"/>
    </source>
</evidence>
<evidence type="ECO:0000313" key="5">
    <source>
        <dbReference type="EMBL" id="AEA23651.1"/>
    </source>
</evidence>
<dbReference type="PANTHER" id="PTHR30290">
    <property type="entry name" value="PERIPLASMIC BINDING COMPONENT OF ABC TRANSPORTER"/>
    <property type="match status" value="1"/>
</dbReference>
<dbReference type="PANTHER" id="PTHR30290:SF9">
    <property type="entry name" value="OLIGOPEPTIDE-BINDING PROTEIN APPA"/>
    <property type="match status" value="1"/>
</dbReference>
<dbReference type="GO" id="GO:0042597">
    <property type="term" value="C:periplasmic space"/>
    <property type="evidence" value="ECO:0007669"/>
    <property type="project" value="UniProtKB-ARBA"/>
</dbReference>
<dbReference type="PROSITE" id="PS51257">
    <property type="entry name" value="PROKAR_LIPOPROTEIN"/>
    <property type="match status" value="1"/>
</dbReference>
<keyword evidence="2" id="KW-0813">Transport</keyword>
<accession>F4CP92</accession>
<dbReference type="Gene3D" id="3.40.190.10">
    <property type="entry name" value="Periplasmic binding protein-like II"/>
    <property type="match status" value="1"/>
</dbReference>
<dbReference type="HOGENOM" id="CLU_017028_7_3_11"/>
<dbReference type="AlphaFoldDB" id="F4CP92"/>